<gene>
    <name evidence="13" type="ORF">R7226_27345</name>
</gene>
<feature type="domain" description="PAS" evidence="11">
    <location>
        <begin position="114"/>
        <end position="184"/>
    </location>
</feature>
<dbReference type="SMART" id="SM00091">
    <property type="entry name" value="PAS"/>
    <property type="match status" value="2"/>
</dbReference>
<keyword evidence="3" id="KW-0597">Phosphoprotein</keyword>
<evidence type="ECO:0000256" key="1">
    <source>
        <dbReference type="ARBA" id="ARBA00000085"/>
    </source>
</evidence>
<dbReference type="SMART" id="SM00387">
    <property type="entry name" value="HATPase_c"/>
    <property type="match status" value="1"/>
</dbReference>
<evidence type="ECO:0000256" key="8">
    <source>
        <dbReference type="ARBA" id="ARBA00023012"/>
    </source>
</evidence>
<evidence type="ECO:0000256" key="6">
    <source>
        <dbReference type="ARBA" id="ARBA00022777"/>
    </source>
</evidence>
<dbReference type="Gene3D" id="1.20.5.1930">
    <property type="match status" value="1"/>
</dbReference>
<feature type="domain" description="PAS" evidence="11">
    <location>
        <begin position="2"/>
        <end position="55"/>
    </location>
</feature>
<dbReference type="PROSITE" id="PS50109">
    <property type="entry name" value="HIS_KIN"/>
    <property type="match status" value="1"/>
</dbReference>
<evidence type="ECO:0000313" key="14">
    <source>
        <dbReference type="Proteomes" id="UP001284601"/>
    </source>
</evidence>
<name>A0ABU4HZG8_9ACTN</name>
<dbReference type="PROSITE" id="PS50113">
    <property type="entry name" value="PAC"/>
    <property type="match status" value="1"/>
</dbReference>
<dbReference type="InterPro" id="IPR005467">
    <property type="entry name" value="His_kinase_dom"/>
</dbReference>
<keyword evidence="6" id="KW-0418">Kinase</keyword>
<feature type="coiled-coil region" evidence="9">
    <location>
        <begin position="225"/>
        <end position="302"/>
    </location>
</feature>
<keyword evidence="14" id="KW-1185">Reference proteome</keyword>
<dbReference type="InterPro" id="IPR001610">
    <property type="entry name" value="PAC"/>
</dbReference>
<dbReference type="InterPro" id="IPR011712">
    <property type="entry name" value="Sig_transdc_His_kin_sub3_dim/P"/>
</dbReference>
<dbReference type="InterPro" id="IPR013767">
    <property type="entry name" value="PAS_fold"/>
</dbReference>
<dbReference type="RefSeq" id="WP_318600570.1">
    <property type="nucleotide sequence ID" value="NZ_JAWSTH010000119.1"/>
</dbReference>
<proteinExistence type="predicted"/>
<keyword evidence="7" id="KW-0067">ATP-binding</keyword>
<evidence type="ECO:0000259" key="12">
    <source>
        <dbReference type="PROSITE" id="PS50113"/>
    </source>
</evidence>
<dbReference type="NCBIfam" id="TIGR00229">
    <property type="entry name" value="sensory_box"/>
    <property type="match status" value="1"/>
</dbReference>
<dbReference type="SMART" id="SM00086">
    <property type="entry name" value="PAC"/>
    <property type="match status" value="2"/>
</dbReference>
<dbReference type="InterPro" id="IPR000700">
    <property type="entry name" value="PAS-assoc_C"/>
</dbReference>
<dbReference type="PANTHER" id="PTHR24421">
    <property type="entry name" value="NITRATE/NITRITE SENSOR PROTEIN NARX-RELATED"/>
    <property type="match status" value="1"/>
</dbReference>
<dbReference type="Gene3D" id="3.30.450.20">
    <property type="entry name" value="PAS domain"/>
    <property type="match status" value="2"/>
</dbReference>
<dbReference type="CDD" id="cd00130">
    <property type="entry name" value="PAS"/>
    <property type="match status" value="2"/>
</dbReference>
<dbReference type="SUPFAM" id="SSF55874">
    <property type="entry name" value="ATPase domain of HSP90 chaperone/DNA topoisomerase II/histidine kinase"/>
    <property type="match status" value="1"/>
</dbReference>
<dbReference type="SUPFAM" id="SSF55785">
    <property type="entry name" value="PYP-like sensor domain (PAS domain)"/>
    <property type="match status" value="2"/>
</dbReference>
<dbReference type="PROSITE" id="PS50112">
    <property type="entry name" value="PAS"/>
    <property type="match status" value="2"/>
</dbReference>
<evidence type="ECO:0000256" key="7">
    <source>
        <dbReference type="ARBA" id="ARBA00022840"/>
    </source>
</evidence>
<reference evidence="13 14" key="2">
    <citation type="submission" date="2023-10" db="EMBL/GenBank/DDBJ databases">
        <authorList>
            <person name="Han X.F."/>
        </authorList>
    </citation>
    <scope>NUCLEOTIDE SEQUENCE [LARGE SCALE GENOMIC DNA]</scope>
    <source>
        <strain evidence="13 14">KCTC 39840</strain>
    </source>
</reference>
<dbReference type="InterPro" id="IPR050482">
    <property type="entry name" value="Sensor_HK_TwoCompSys"/>
</dbReference>
<dbReference type="InterPro" id="IPR003594">
    <property type="entry name" value="HATPase_dom"/>
</dbReference>
<dbReference type="Pfam" id="PF00989">
    <property type="entry name" value="PAS"/>
    <property type="match status" value="1"/>
</dbReference>
<keyword evidence="8" id="KW-0902">Two-component regulatory system</keyword>
<evidence type="ECO:0000256" key="2">
    <source>
        <dbReference type="ARBA" id="ARBA00012438"/>
    </source>
</evidence>
<keyword evidence="4" id="KW-0808">Transferase</keyword>
<evidence type="ECO:0000256" key="4">
    <source>
        <dbReference type="ARBA" id="ARBA00022679"/>
    </source>
</evidence>
<accession>A0ABU4HZG8</accession>
<dbReference type="InterPro" id="IPR000014">
    <property type="entry name" value="PAS"/>
</dbReference>
<evidence type="ECO:0000256" key="3">
    <source>
        <dbReference type="ARBA" id="ARBA00022553"/>
    </source>
</evidence>
<dbReference type="Pfam" id="PF13426">
    <property type="entry name" value="PAS_9"/>
    <property type="match status" value="1"/>
</dbReference>
<dbReference type="EC" id="2.7.13.3" evidence="2"/>
<dbReference type="Gene3D" id="3.30.565.10">
    <property type="entry name" value="Histidine kinase-like ATPase, C-terminal domain"/>
    <property type="match status" value="1"/>
</dbReference>
<dbReference type="Pfam" id="PF02518">
    <property type="entry name" value="HATPase_c"/>
    <property type="match status" value="1"/>
</dbReference>
<dbReference type="Pfam" id="PF07730">
    <property type="entry name" value="HisKA_3"/>
    <property type="match status" value="1"/>
</dbReference>
<dbReference type="CDD" id="cd16917">
    <property type="entry name" value="HATPase_UhpB-NarQ-NarX-like"/>
    <property type="match status" value="1"/>
</dbReference>
<sequence>MTADQLAALLQLAPDPTLVLDRHGRVAALDPRVAELAREPAGDLLGRPFDALIPQGVLDPDARLTLRRGDGSEFPVEISVRVLDALDGVASPALVLALRDVTLRRARAAKLRDAGERFRRLFEDGPVAMALIEEDGRVAEANDAYARLAGAAAAELRERAFGQLVHPDDAEAGERLLGRMLAGELPGFAVDARWIRRGGETLWVHVTVSLIRDEDGAPSQGLAVVQKASERAARARLQAAEAERARWARELHDETLQGLAALHVLLSSGERAPTIELTRQRIALAQEQIEGAMDNLRGLINDLRPAALDELGLEASVRDLAARMQVSYGIDVETTVALRGADGGAPRRLAADVETTAYRIVQECLSNAARHAGATQIAVEIVEAPALLRVRVRDDGCGFDASGDAGGYGLRAIRERVDLLAGELTLRTAADEGTEIVAALPLGAPVESTR</sequence>
<dbReference type="Proteomes" id="UP001284601">
    <property type="component" value="Unassembled WGS sequence"/>
</dbReference>
<evidence type="ECO:0000256" key="9">
    <source>
        <dbReference type="SAM" id="Coils"/>
    </source>
</evidence>
<evidence type="ECO:0000259" key="11">
    <source>
        <dbReference type="PROSITE" id="PS50112"/>
    </source>
</evidence>
<dbReference type="PANTHER" id="PTHR24421:SF10">
    <property type="entry name" value="NITRATE_NITRITE SENSOR PROTEIN NARQ"/>
    <property type="match status" value="1"/>
</dbReference>
<feature type="domain" description="PAC" evidence="12">
    <location>
        <begin position="188"/>
        <end position="240"/>
    </location>
</feature>
<evidence type="ECO:0000256" key="5">
    <source>
        <dbReference type="ARBA" id="ARBA00022741"/>
    </source>
</evidence>
<organism evidence="13 14">
    <name type="scientific">Conexibacter stalactiti</name>
    <dbReference type="NCBI Taxonomy" id="1940611"/>
    <lineage>
        <taxon>Bacteria</taxon>
        <taxon>Bacillati</taxon>
        <taxon>Actinomycetota</taxon>
        <taxon>Thermoleophilia</taxon>
        <taxon>Solirubrobacterales</taxon>
        <taxon>Conexibacteraceae</taxon>
        <taxon>Conexibacter</taxon>
    </lineage>
</organism>
<evidence type="ECO:0000259" key="10">
    <source>
        <dbReference type="PROSITE" id="PS50109"/>
    </source>
</evidence>
<comment type="catalytic activity">
    <reaction evidence="1">
        <text>ATP + protein L-histidine = ADP + protein N-phospho-L-histidine.</text>
        <dbReference type="EC" id="2.7.13.3"/>
    </reaction>
</comment>
<protein>
    <recommendedName>
        <fullName evidence="2">histidine kinase</fullName>
        <ecNumber evidence="2">2.7.13.3</ecNumber>
    </recommendedName>
</protein>
<evidence type="ECO:0000313" key="13">
    <source>
        <dbReference type="EMBL" id="MDW5598102.1"/>
    </source>
</evidence>
<dbReference type="InterPro" id="IPR036890">
    <property type="entry name" value="HATPase_C_sf"/>
</dbReference>
<dbReference type="InterPro" id="IPR035965">
    <property type="entry name" value="PAS-like_dom_sf"/>
</dbReference>
<feature type="domain" description="Histidine kinase" evidence="10">
    <location>
        <begin position="246"/>
        <end position="444"/>
    </location>
</feature>
<keyword evidence="5" id="KW-0547">Nucleotide-binding</keyword>
<comment type="caution">
    <text evidence="13">The sequence shown here is derived from an EMBL/GenBank/DDBJ whole genome shotgun (WGS) entry which is preliminary data.</text>
</comment>
<keyword evidence="9" id="KW-0175">Coiled coil</keyword>
<dbReference type="EMBL" id="JAWSTH010000119">
    <property type="protein sequence ID" value="MDW5598102.1"/>
    <property type="molecule type" value="Genomic_DNA"/>
</dbReference>
<reference evidence="14" key="1">
    <citation type="submission" date="2023-07" db="EMBL/GenBank/DDBJ databases">
        <title>Conexibacter stalactiti sp. nov., isolated from stalactites in a lava cave and emended description of the genus Conexibacter.</title>
        <authorList>
            <person name="Lee S.D."/>
        </authorList>
    </citation>
    <scope>NUCLEOTIDE SEQUENCE [LARGE SCALE GENOMIC DNA]</scope>
    <source>
        <strain evidence="14">KCTC 39840</strain>
    </source>
</reference>